<organism evidence="2 3">
    <name type="scientific">Amanita muscaria (strain Koide BX008)</name>
    <dbReference type="NCBI Taxonomy" id="946122"/>
    <lineage>
        <taxon>Eukaryota</taxon>
        <taxon>Fungi</taxon>
        <taxon>Dikarya</taxon>
        <taxon>Basidiomycota</taxon>
        <taxon>Agaricomycotina</taxon>
        <taxon>Agaricomycetes</taxon>
        <taxon>Agaricomycetidae</taxon>
        <taxon>Agaricales</taxon>
        <taxon>Pluteineae</taxon>
        <taxon>Amanitaceae</taxon>
        <taxon>Amanita</taxon>
    </lineage>
</organism>
<feature type="compositionally biased region" description="Polar residues" evidence="1">
    <location>
        <begin position="142"/>
        <end position="161"/>
    </location>
</feature>
<evidence type="ECO:0000256" key="1">
    <source>
        <dbReference type="SAM" id="MobiDB-lite"/>
    </source>
</evidence>
<feature type="compositionally biased region" description="Polar residues" evidence="1">
    <location>
        <begin position="353"/>
        <end position="367"/>
    </location>
</feature>
<feature type="region of interest" description="Disordered" evidence="1">
    <location>
        <begin position="112"/>
        <end position="163"/>
    </location>
</feature>
<dbReference type="AlphaFoldDB" id="A0A0C2WLI3"/>
<sequence>MLFGEITHSTLGTQLDCKGNHYMSTNNFIVDKSKPKYCLALAKPTCATKNIGILFDNACQELQNVYQQLTMSEQANQFAHTDWTKSTSSTGRGPRDLILVYFGPIYNVPPTTEATSSSSVPIGTKRTLVDEDDDDTDGKATKPNTEVKSTPSTILSTTSNQTRDELTIPTEEEISVGAFYDPRLLPDYGGNLFHHQAAKLVQHDVRDIDLRLIPPWNYYDKLRAGTMVLCDVTMHMYQMAIPNARADQPKVRKTFKLNAQSIRVVAKSNLPMEIRRQPELPTAAFTYTTTHSDNQDLGGPSTEPFALFNVVHKDPSSRPPKQAQGTQPRAYMPQVMDSAPSTSKQCEMKLTEATASKNKQEEATTASEVKAEEHASMEIDWPVSDADRPDEKANATLQTETAPRKSKRQKKAEAATT</sequence>
<keyword evidence="3" id="KW-1185">Reference proteome</keyword>
<dbReference type="HOGENOM" id="CLU_658837_0_0_1"/>
<evidence type="ECO:0000313" key="3">
    <source>
        <dbReference type="Proteomes" id="UP000054549"/>
    </source>
</evidence>
<protein>
    <submittedName>
        <fullName evidence="2">Uncharacterized protein</fullName>
    </submittedName>
</protein>
<feature type="compositionally biased region" description="Polar residues" evidence="1">
    <location>
        <begin position="112"/>
        <end position="121"/>
    </location>
</feature>
<dbReference type="OrthoDB" id="3060725at2759"/>
<proteinExistence type="predicted"/>
<name>A0A0C2WLI3_AMAMK</name>
<dbReference type="Proteomes" id="UP000054549">
    <property type="component" value="Unassembled WGS sequence"/>
</dbReference>
<reference evidence="2 3" key="1">
    <citation type="submission" date="2014-04" db="EMBL/GenBank/DDBJ databases">
        <title>Evolutionary Origins and Diversification of the Mycorrhizal Mutualists.</title>
        <authorList>
            <consortium name="DOE Joint Genome Institute"/>
            <consortium name="Mycorrhizal Genomics Consortium"/>
            <person name="Kohler A."/>
            <person name="Kuo A."/>
            <person name="Nagy L.G."/>
            <person name="Floudas D."/>
            <person name="Copeland A."/>
            <person name="Barry K.W."/>
            <person name="Cichocki N."/>
            <person name="Veneault-Fourrey C."/>
            <person name="LaButti K."/>
            <person name="Lindquist E.A."/>
            <person name="Lipzen A."/>
            <person name="Lundell T."/>
            <person name="Morin E."/>
            <person name="Murat C."/>
            <person name="Riley R."/>
            <person name="Ohm R."/>
            <person name="Sun H."/>
            <person name="Tunlid A."/>
            <person name="Henrissat B."/>
            <person name="Grigoriev I.V."/>
            <person name="Hibbett D.S."/>
            <person name="Martin F."/>
        </authorList>
    </citation>
    <scope>NUCLEOTIDE SEQUENCE [LARGE SCALE GENOMIC DNA]</scope>
    <source>
        <strain evidence="2 3">Koide BX008</strain>
    </source>
</reference>
<feature type="region of interest" description="Disordered" evidence="1">
    <location>
        <begin position="312"/>
        <end position="417"/>
    </location>
</feature>
<evidence type="ECO:0000313" key="2">
    <source>
        <dbReference type="EMBL" id="KIL57048.1"/>
    </source>
</evidence>
<gene>
    <name evidence="2" type="ORF">M378DRAFT_181766</name>
</gene>
<dbReference type="STRING" id="946122.A0A0C2WLI3"/>
<dbReference type="InParanoid" id="A0A0C2WLI3"/>
<accession>A0A0C2WLI3</accession>
<dbReference type="EMBL" id="KN818385">
    <property type="protein sequence ID" value="KIL57048.1"/>
    <property type="molecule type" value="Genomic_DNA"/>
</dbReference>